<organism evidence="2 3">
    <name type="scientific">Nostocoides jenkinsii Ben 74</name>
    <dbReference type="NCBI Taxonomy" id="1193518"/>
    <lineage>
        <taxon>Bacteria</taxon>
        <taxon>Bacillati</taxon>
        <taxon>Actinomycetota</taxon>
        <taxon>Actinomycetes</taxon>
        <taxon>Micrococcales</taxon>
        <taxon>Intrasporangiaceae</taxon>
        <taxon>Nostocoides</taxon>
    </lineage>
</organism>
<dbReference type="InterPro" id="IPR006311">
    <property type="entry name" value="TAT_signal"/>
</dbReference>
<dbReference type="InterPro" id="IPR008557">
    <property type="entry name" value="PhoX"/>
</dbReference>
<dbReference type="AlphaFoldDB" id="A0A077M3X5"/>
<dbReference type="Proteomes" id="UP000035720">
    <property type="component" value="Unassembled WGS sequence"/>
</dbReference>
<name>A0A077M3X5_9MICO</name>
<evidence type="ECO:0000313" key="2">
    <source>
        <dbReference type="EMBL" id="CCI51886.1"/>
    </source>
</evidence>
<comment type="caution">
    <text evidence="2">The sequence shown here is derived from an EMBL/GenBank/DDBJ whole genome shotgun (WGS) entry which is preliminary data.</text>
</comment>
<evidence type="ECO:0000256" key="1">
    <source>
        <dbReference type="SAM" id="MobiDB-lite"/>
    </source>
</evidence>
<dbReference type="STRING" id="1193518.BN13_130028"/>
<feature type="compositionally biased region" description="Basic and acidic residues" evidence="1">
    <location>
        <begin position="648"/>
        <end position="659"/>
    </location>
</feature>
<protein>
    <submittedName>
        <fullName evidence="2">Putative phosphatase</fullName>
    </submittedName>
</protein>
<accession>A0A077M3X5</accession>
<dbReference type="SUPFAM" id="SSF63829">
    <property type="entry name" value="Calcium-dependent phosphotriesterase"/>
    <property type="match status" value="1"/>
</dbReference>
<reference evidence="2 3" key="1">
    <citation type="journal article" date="2013" name="ISME J.">
        <title>A metabolic model for members of the genus Tetrasphaera involved in enhanced biological phosphorus removal.</title>
        <authorList>
            <person name="Kristiansen R."/>
            <person name="Nguyen H.T.T."/>
            <person name="Saunders A.M."/>
            <person name="Nielsen J.L."/>
            <person name="Wimmer R."/>
            <person name="Le V.Q."/>
            <person name="McIlroy S.J."/>
            <person name="Petrovski S."/>
            <person name="Seviour R.J."/>
            <person name="Calteau A."/>
            <person name="Nielsen K.L."/>
            <person name="Nielsen P.H."/>
        </authorList>
    </citation>
    <scope>NUCLEOTIDE SEQUENCE [LARGE SCALE GENOMIC DNA]</scope>
    <source>
        <strain evidence="2 3">Ben 74</strain>
    </source>
</reference>
<proteinExistence type="predicted"/>
<feature type="compositionally biased region" description="Polar residues" evidence="1">
    <location>
        <begin position="745"/>
        <end position="754"/>
    </location>
</feature>
<dbReference type="EMBL" id="CAJC01000035">
    <property type="protein sequence ID" value="CCI51886.1"/>
    <property type="molecule type" value="Genomic_DNA"/>
</dbReference>
<evidence type="ECO:0000313" key="3">
    <source>
        <dbReference type="Proteomes" id="UP000035720"/>
    </source>
</evidence>
<feature type="region of interest" description="Disordered" evidence="1">
    <location>
        <begin position="628"/>
        <end position="662"/>
    </location>
</feature>
<feature type="region of interest" description="Disordered" evidence="1">
    <location>
        <begin position="681"/>
        <end position="701"/>
    </location>
</feature>
<sequence>MTIPLRRDLPMAGLTHGKRSPLTCALRCGNQCAHAAPNPTSNPTFRDIAASALSRRAALTGAGGLSLSLLAAPAMASEDQRTAAPLAFATIAPVAADVDDVTVPRGYRWDAILRWGDPLFPGVPNLTATGTTAADQAKQFGYNCDYLDIIVDKGSTTKAVLVANHEYTNENIMFAPDTDAETIARTAWAAHGLSVVELRRAAAGKPWRYVVGGRRNRRITLDSTTFAVDGPAAGSTLLQTPADPTGKAVIGTMNNCSGGTTPWGTVLSGEENFHQYFYAAGTTPQEARYGLGTSGDSRRWRDFDHRWDATSAAGANEPNRFGWIVEVDPQNPTSTPVKHTAMGRLKHEGANVIIAANGKVVAYMGDDERFEYVYKFVSRDRYDGSGTAAARAKNKRLLSNGDLFVARFTGDGLEDGISDGTGVWLPLTKAGASVVPGMSIEEVLVYTRLAADTVMPTKMDRPEDVQPSLKSRRIYVACTNNSKRTATDIDEANPRPANKDGHIVEIIETNNSNTASTFRWNLLLICGDALSAGTYFGGYTGPVSPISCPDNLAFDSTGHLWISTDGQPGSIGLADALHHVALAGPERGRVRQFLAVPAGAETCGPVIHDKDGSVFVAVQHPGEDGSWEAPQSLFPDFVTPGSTPPGGREVRRPPTEHRPGHSALSRWPISARVPGATVRWSSRTRADSTHTKCGHASPRSAIPAALSPNGFHTTVWALPTPVASTVRLSPGSCTLTGVARAYTRSVSPTSTTGPSCRFRTPPATLST</sequence>
<dbReference type="PANTHER" id="PTHR35399">
    <property type="entry name" value="SLR8030 PROTEIN"/>
    <property type="match status" value="1"/>
</dbReference>
<feature type="region of interest" description="Disordered" evidence="1">
    <location>
        <begin position="745"/>
        <end position="767"/>
    </location>
</feature>
<dbReference type="PROSITE" id="PS51318">
    <property type="entry name" value="TAT"/>
    <property type="match status" value="1"/>
</dbReference>
<dbReference type="Pfam" id="PF05787">
    <property type="entry name" value="PhoX"/>
    <property type="match status" value="1"/>
</dbReference>
<gene>
    <name evidence="2" type="ORF">BN13_130028</name>
</gene>
<keyword evidence="3" id="KW-1185">Reference proteome</keyword>
<dbReference type="PANTHER" id="PTHR35399:SF2">
    <property type="entry name" value="DUF839 DOMAIN-CONTAINING PROTEIN"/>
    <property type="match status" value="1"/>
</dbReference>